<dbReference type="AlphaFoldDB" id="A0ABD1ZAR5"/>
<name>A0ABD1ZAR5_9MARC</name>
<accession>A0ABD1ZAR5</accession>
<organism evidence="1 2">
    <name type="scientific">Riccia fluitans</name>
    <dbReference type="NCBI Taxonomy" id="41844"/>
    <lineage>
        <taxon>Eukaryota</taxon>
        <taxon>Viridiplantae</taxon>
        <taxon>Streptophyta</taxon>
        <taxon>Embryophyta</taxon>
        <taxon>Marchantiophyta</taxon>
        <taxon>Marchantiopsida</taxon>
        <taxon>Marchantiidae</taxon>
        <taxon>Marchantiales</taxon>
        <taxon>Ricciaceae</taxon>
        <taxon>Riccia</taxon>
    </lineage>
</organism>
<protein>
    <submittedName>
        <fullName evidence="1">Uncharacterized protein</fullName>
    </submittedName>
</protein>
<dbReference type="Proteomes" id="UP001605036">
    <property type="component" value="Unassembled WGS sequence"/>
</dbReference>
<reference evidence="1 2" key="1">
    <citation type="submission" date="2024-09" db="EMBL/GenBank/DDBJ databases">
        <title>Chromosome-scale assembly of Riccia fluitans.</title>
        <authorList>
            <person name="Paukszto L."/>
            <person name="Sawicki J."/>
            <person name="Karawczyk K."/>
            <person name="Piernik-Szablinska J."/>
            <person name="Szczecinska M."/>
            <person name="Mazdziarz M."/>
        </authorList>
    </citation>
    <scope>NUCLEOTIDE SEQUENCE [LARGE SCALE GENOMIC DNA]</scope>
    <source>
        <strain evidence="1">Rf_01</strain>
        <tissue evidence="1">Aerial parts of the thallus</tissue>
    </source>
</reference>
<gene>
    <name evidence="1" type="ORF">R1flu_012479</name>
</gene>
<dbReference type="EMBL" id="JBHFFA010000002">
    <property type="protein sequence ID" value="KAL2644892.1"/>
    <property type="molecule type" value="Genomic_DNA"/>
</dbReference>
<comment type="caution">
    <text evidence="1">The sequence shown here is derived from an EMBL/GenBank/DDBJ whole genome shotgun (WGS) entry which is preliminary data.</text>
</comment>
<evidence type="ECO:0000313" key="2">
    <source>
        <dbReference type="Proteomes" id="UP001605036"/>
    </source>
</evidence>
<evidence type="ECO:0000313" key="1">
    <source>
        <dbReference type="EMBL" id="KAL2644892.1"/>
    </source>
</evidence>
<sequence length="120" mass="14039">MHRHFGGFFDHAAMIRYLEGVVRNMLSHFENYWDGKKQLMALDMTKQFTFSTICNRLVSLNGGSDMDELQIKCKVVLWHAEIAHQFTRFCMLQFIEGTETDFAVTGYDRWPARTGDVRHS</sequence>
<keyword evidence="2" id="KW-1185">Reference proteome</keyword>
<proteinExistence type="predicted"/>